<evidence type="ECO:0000313" key="9">
    <source>
        <dbReference type="Proteomes" id="UP001500459"/>
    </source>
</evidence>
<dbReference type="InterPro" id="IPR033985">
    <property type="entry name" value="SusD-like_N"/>
</dbReference>
<feature type="domain" description="RagB/SusD" evidence="6">
    <location>
        <begin position="263"/>
        <end position="575"/>
    </location>
</feature>
<organism evidence="8 9">
    <name type="scientific">Aquimarina addita</name>
    <dbReference type="NCBI Taxonomy" id="870485"/>
    <lineage>
        <taxon>Bacteria</taxon>
        <taxon>Pseudomonadati</taxon>
        <taxon>Bacteroidota</taxon>
        <taxon>Flavobacteriia</taxon>
        <taxon>Flavobacteriales</taxon>
        <taxon>Flavobacteriaceae</taxon>
        <taxon>Aquimarina</taxon>
    </lineage>
</organism>
<dbReference type="Proteomes" id="UP001500459">
    <property type="component" value="Unassembled WGS sequence"/>
</dbReference>
<keyword evidence="4" id="KW-0472">Membrane</keyword>
<evidence type="ECO:0000313" key="8">
    <source>
        <dbReference type="EMBL" id="GAA3516516.1"/>
    </source>
</evidence>
<evidence type="ECO:0000256" key="1">
    <source>
        <dbReference type="ARBA" id="ARBA00004442"/>
    </source>
</evidence>
<evidence type="ECO:0000259" key="7">
    <source>
        <dbReference type="Pfam" id="PF14322"/>
    </source>
</evidence>
<comment type="similarity">
    <text evidence="2">Belongs to the SusD family.</text>
</comment>
<evidence type="ECO:0000256" key="4">
    <source>
        <dbReference type="ARBA" id="ARBA00023136"/>
    </source>
</evidence>
<dbReference type="InterPro" id="IPR011990">
    <property type="entry name" value="TPR-like_helical_dom_sf"/>
</dbReference>
<dbReference type="SUPFAM" id="SSF48452">
    <property type="entry name" value="TPR-like"/>
    <property type="match status" value="1"/>
</dbReference>
<keyword evidence="3" id="KW-0732">Signal</keyword>
<evidence type="ECO:0000259" key="6">
    <source>
        <dbReference type="Pfam" id="PF07980"/>
    </source>
</evidence>
<dbReference type="RefSeq" id="WP_344929353.1">
    <property type="nucleotide sequence ID" value="NZ_BAABCW010000016.1"/>
</dbReference>
<dbReference type="Pfam" id="PF14322">
    <property type="entry name" value="SusD-like_3"/>
    <property type="match status" value="1"/>
</dbReference>
<evidence type="ECO:0000256" key="2">
    <source>
        <dbReference type="ARBA" id="ARBA00006275"/>
    </source>
</evidence>
<reference evidence="9" key="1">
    <citation type="journal article" date="2019" name="Int. J. Syst. Evol. Microbiol.">
        <title>The Global Catalogue of Microorganisms (GCM) 10K type strain sequencing project: providing services to taxonomists for standard genome sequencing and annotation.</title>
        <authorList>
            <consortium name="The Broad Institute Genomics Platform"/>
            <consortium name="The Broad Institute Genome Sequencing Center for Infectious Disease"/>
            <person name="Wu L."/>
            <person name="Ma J."/>
        </authorList>
    </citation>
    <scope>NUCLEOTIDE SEQUENCE [LARGE SCALE GENOMIC DNA]</scope>
    <source>
        <strain evidence="9">JCM 17106</strain>
    </source>
</reference>
<comment type="caution">
    <text evidence="8">The sequence shown here is derived from an EMBL/GenBank/DDBJ whole genome shotgun (WGS) entry which is preliminary data.</text>
</comment>
<keyword evidence="5" id="KW-0998">Cell outer membrane</keyword>
<evidence type="ECO:0000256" key="3">
    <source>
        <dbReference type="ARBA" id="ARBA00022729"/>
    </source>
</evidence>
<accession>A0ABP6UTD5</accession>
<dbReference type="InterPro" id="IPR012944">
    <property type="entry name" value="SusD_RagB_dom"/>
</dbReference>
<evidence type="ECO:0000256" key="5">
    <source>
        <dbReference type="ARBA" id="ARBA00023237"/>
    </source>
</evidence>
<dbReference type="Pfam" id="PF07980">
    <property type="entry name" value="SusD_RagB"/>
    <property type="match status" value="1"/>
</dbReference>
<protein>
    <submittedName>
        <fullName evidence="8">RagB/SusD family nutrient uptake outer membrane protein</fullName>
    </submittedName>
</protein>
<keyword evidence="9" id="KW-1185">Reference proteome</keyword>
<comment type="subcellular location">
    <subcellularLocation>
        <location evidence="1">Cell outer membrane</location>
    </subcellularLocation>
</comment>
<dbReference type="Gene3D" id="1.25.40.390">
    <property type="match status" value="1"/>
</dbReference>
<dbReference type="EMBL" id="BAABCW010000016">
    <property type="protein sequence ID" value="GAA3516516.1"/>
    <property type="molecule type" value="Genomic_DNA"/>
</dbReference>
<gene>
    <name evidence="8" type="ORF">GCM10022393_33280</name>
</gene>
<proteinExistence type="inferred from homology"/>
<sequence length="575" mass="63503">MKKLIKLFVLFGVLASCSDELDVPQQGSISADAIVFDAAWINTQIVAAYGILDGNLDNTDVWRAAASNWIYGEVASDNAYKGSEPGDAAPINNVEKYTPLSTSAYLDYKWRAVFEGIARCNSALIAIEKGLLTEDLNEEDATVLQAEARFLRGHFHFEAKKMWNNIPFIDETVTESQPNVDIDSWSRIEEDFAFAAANLGENAADMGRVNSWTAKSYLAKIHMYQSDFAAAKPILNDVINNGPYALNAFYSDNFNFETSNSAESVFAVQHAADDESSNGSTGNWGEALNFPQTSDIGSGCCGFFQPSQNLVNAFKTDADGLPLLDTFNDVDVTNDQGISSDDPFTPYTGNLDPRLDWTVGRRGIDFQGWDVHPGQRWIRDPNNGGPYLQKKTVYRKSQAGTANSTSAWTLSVSAININIIRYSEVLLWAAEVAAEESDLATALIYVNQVRNRASNPDDFVKEINRIVDPETNAVTLEVLETPAANYVIEEYPSFPDKEYALKAINFERRIELAMEGHRFFDLVRQGRAQSELNTYLSVESTKRVHLSGASFGAGDEYYPIPQTAIDLSGGVLEQN</sequence>
<name>A0ABP6UTD5_9FLAO</name>
<feature type="domain" description="SusD-like N-terminal" evidence="7">
    <location>
        <begin position="71"/>
        <end position="222"/>
    </location>
</feature>
<dbReference type="PROSITE" id="PS51257">
    <property type="entry name" value="PROKAR_LIPOPROTEIN"/>
    <property type="match status" value="1"/>
</dbReference>